<dbReference type="GO" id="GO:0042790">
    <property type="term" value="P:nucleolar large rRNA transcription by RNA polymerase I"/>
    <property type="evidence" value="ECO:0007669"/>
    <property type="project" value="InterPro"/>
</dbReference>
<dbReference type="InterPro" id="IPR009057">
    <property type="entry name" value="Homeodomain-like_sf"/>
</dbReference>
<feature type="compositionally biased region" description="Basic residues" evidence="1">
    <location>
        <begin position="124"/>
        <end position="133"/>
    </location>
</feature>
<feature type="region of interest" description="Disordered" evidence="1">
    <location>
        <begin position="407"/>
        <end position="444"/>
    </location>
</feature>
<sequence length="725" mass="80715">MSRPWTPAEKNAFFRALSVYSRWRPDLIAAAVPTRSVWEVDLYLAALEEGAECLDRAENGDESFSDFGFEEEDSASDLELGSAYEVSDAWVAAEETLASHIIQGDNSALLERYRNSLRVEKGKQKEKRPRGRPRKGDGINAKRPCRRLGAKKVTSYADAKSQESVDSQHAGGTQVDRSSVACQAQTLSPNEPPAKRPRLEKREEYLACLGDAHLSALDSILRDGEESLRMEGGRKDSQDAANPLSETLEGTPPSHEQERELQIIMNVAEANVNDPSNAMIDPELLAISGVPLDTTTTMPSIPIKGIAATDRSPLVSSGPPLTKVAVTQDVRRDTVNLVQSHVRAASEDPTMLNPDLLSPKSRRRFQKRLYMRRRRAKSQGREEAFYSATEVETADIGQLVGLRRLKPGRKAKDKSRCTTPKSSAPESNSESDDEEPTKMKQTTRGLTLRSKLKSMFSKLDIDAAYLRAQGMDLIHLNALARLTRLFTAFECGSPSDDASTDGIKDELPFAIDATVIRHLQATVVFFVTDVIYRAIAWKEGQIRLKQGSRAWRSSDQLLTVSAIKHAIETLGVRYKSHKEFFAEFCFRNDTESSDTENEFAVSHHSNRSYDLPVESADEGGCEHGDPAVPVVSTHRDLYMPFIRPPSALGVHPLDCFSRTYMREATRRADREGEEEADWMSSETDEEALEAELREDEALDEADMDSAAEYEKMLWETLGDTSASFL</sequence>
<dbReference type="InterPro" id="IPR001005">
    <property type="entry name" value="SANT/Myb"/>
</dbReference>
<reference evidence="2 3" key="1">
    <citation type="submission" date="2014-04" db="EMBL/GenBank/DDBJ databases">
        <authorList>
            <consortium name="DOE Joint Genome Institute"/>
            <person name="Kuo A."/>
            <person name="Kohler A."/>
            <person name="Costa M.D."/>
            <person name="Nagy L.G."/>
            <person name="Floudas D."/>
            <person name="Copeland A."/>
            <person name="Barry K.W."/>
            <person name="Cichocki N."/>
            <person name="Veneault-Fourrey C."/>
            <person name="LaButti K."/>
            <person name="Lindquist E.A."/>
            <person name="Lipzen A."/>
            <person name="Lundell T."/>
            <person name="Morin E."/>
            <person name="Murat C."/>
            <person name="Sun H."/>
            <person name="Tunlid A."/>
            <person name="Henrissat B."/>
            <person name="Grigoriev I.V."/>
            <person name="Hibbett D.S."/>
            <person name="Martin F."/>
            <person name="Nordberg H.P."/>
            <person name="Cantor M.N."/>
            <person name="Hua S.X."/>
        </authorList>
    </citation>
    <scope>NUCLEOTIDE SEQUENCE [LARGE SCALE GENOMIC DNA]</scope>
    <source>
        <strain evidence="2 3">441</strain>
    </source>
</reference>
<organism evidence="2 3">
    <name type="scientific">Pisolithus microcarpus 441</name>
    <dbReference type="NCBI Taxonomy" id="765257"/>
    <lineage>
        <taxon>Eukaryota</taxon>
        <taxon>Fungi</taxon>
        <taxon>Dikarya</taxon>
        <taxon>Basidiomycota</taxon>
        <taxon>Agaricomycotina</taxon>
        <taxon>Agaricomycetes</taxon>
        <taxon>Agaricomycetidae</taxon>
        <taxon>Boletales</taxon>
        <taxon>Sclerodermatineae</taxon>
        <taxon>Pisolithaceae</taxon>
        <taxon>Pisolithus</taxon>
    </lineage>
</organism>
<dbReference type="PANTHER" id="PTHR28079:SF1">
    <property type="entry name" value="RNA POLYMERASE I-SPECIFIC TRANSCRIPTION INITIATION FACTOR RRN5"/>
    <property type="match status" value="1"/>
</dbReference>
<dbReference type="GO" id="GO:0006361">
    <property type="term" value="P:transcription initiation at RNA polymerase I promoter"/>
    <property type="evidence" value="ECO:0007669"/>
    <property type="project" value="TreeGrafter"/>
</dbReference>
<dbReference type="HOGENOM" id="CLU_017131_0_0_1"/>
<feature type="compositionally biased region" description="Polar residues" evidence="1">
    <location>
        <begin position="162"/>
        <end position="189"/>
    </location>
</feature>
<dbReference type="CDD" id="cd00167">
    <property type="entry name" value="SANT"/>
    <property type="match status" value="1"/>
</dbReference>
<dbReference type="GO" id="GO:0000500">
    <property type="term" value="C:RNA polymerase I upstream activating factor complex"/>
    <property type="evidence" value="ECO:0007669"/>
    <property type="project" value="InterPro"/>
</dbReference>
<evidence type="ECO:0000313" key="2">
    <source>
        <dbReference type="EMBL" id="KIK19026.1"/>
    </source>
</evidence>
<dbReference type="InterPro" id="IPR039601">
    <property type="entry name" value="Rrn5"/>
</dbReference>
<dbReference type="AlphaFoldDB" id="A0A0C9YR15"/>
<feature type="region of interest" description="Disordered" evidence="1">
    <location>
        <begin position="119"/>
        <end position="199"/>
    </location>
</feature>
<dbReference type="OrthoDB" id="2240312at2759"/>
<dbReference type="GO" id="GO:0000182">
    <property type="term" value="F:rDNA binding"/>
    <property type="evidence" value="ECO:0007669"/>
    <property type="project" value="TreeGrafter"/>
</dbReference>
<dbReference type="Proteomes" id="UP000054018">
    <property type="component" value="Unassembled WGS sequence"/>
</dbReference>
<accession>A0A0C9YR15</accession>
<feature type="region of interest" description="Disordered" evidence="1">
    <location>
        <begin position="227"/>
        <end position="258"/>
    </location>
</feature>
<feature type="compositionally biased region" description="Basic and acidic residues" evidence="1">
    <location>
        <begin position="227"/>
        <end position="238"/>
    </location>
</feature>
<evidence type="ECO:0000256" key="1">
    <source>
        <dbReference type="SAM" id="MobiDB-lite"/>
    </source>
</evidence>
<dbReference type="GO" id="GO:0001181">
    <property type="term" value="F:RNA polymerase I general transcription initiation factor activity"/>
    <property type="evidence" value="ECO:0007669"/>
    <property type="project" value="TreeGrafter"/>
</dbReference>
<dbReference type="SUPFAM" id="SSF46689">
    <property type="entry name" value="Homeodomain-like"/>
    <property type="match status" value="1"/>
</dbReference>
<feature type="compositionally biased region" description="Acidic residues" evidence="1">
    <location>
        <begin position="671"/>
        <end position="689"/>
    </location>
</feature>
<evidence type="ECO:0000313" key="3">
    <source>
        <dbReference type="Proteomes" id="UP000054018"/>
    </source>
</evidence>
<keyword evidence="3" id="KW-1185">Reference proteome</keyword>
<dbReference type="STRING" id="765257.A0A0C9YR15"/>
<protein>
    <submittedName>
        <fullName evidence="2">Uncharacterized protein</fullName>
    </submittedName>
</protein>
<dbReference type="Gene3D" id="1.10.10.60">
    <property type="entry name" value="Homeodomain-like"/>
    <property type="match status" value="1"/>
</dbReference>
<dbReference type="PANTHER" id="PTHR28079">
    <property type="entry name" value="RNA POLYMERASE I-SPECIFIC TRANSCRIPTION INITIATION FACTOR RRN5"/>
    <property type="match status" value="1"/>
</dbReference>
<gene>
    <name evidence="2" type="ORF">PISMIDRAFT_24523</name>
</gene>
<reference evidence="3" key="2">
    <citation type="submission" date="2015-01" db="EMBL/GenBank/DDBJ databases">
        <title>Evolutionary Origins and Diversification of the Mycorrhizal Mutualists.</title>
        <authorList>
            <consortium name="DOE Joint Genome Institute"/>
            <consortium name="Mycorrhizal Genomics Consortium"/>
            <person name="Kohler A."/>
            <person name="Kuo A."/>
            <person name="Nagy L.G."/>
            <person name="Floudas D."/>
            <person name="Copeland A."/>
            <person name="Barry K.W."/>
            <person name="Cichocki N."/>
            <person name="Veneault-Fourrey C."/>
            <person name="LaButti K."/>
            <person name="Lindquist E.A."/>
            <person name="Lipzen A."/>
            <person name="Lundell T."/>
            <person name="Morin E."/>
            <person name="Murat C."/>
            <person name="Riley R."/>
            <person name="Ohm R."/>
            <person name="Sun H."/>
            <person name="Tunlid A."/>
            <person name="Henrissat B."/>
            <person name="Grigoriev I.V."/>
            <person name="Hibbett D.S."/>
            <person name="Martin F."/>
        </authorList>
    </citation>
    <scope>NUCLEOTIDE SEQUENCE [LARGE SCALE GENOMIC DNA]</scope>
    <source>
        <strain evidence="3">441</strain>
    </source>
</reference>
<dbReference type="EMBL" id="KN833793">
    <property type="protein sequence ID" value="KIK19026.1"/>
    <property type="molecule type" value="Genomic_DNA"/>
</dbReference>
<feature type="region of interest" description="Disordered" evidence="1">
    <location>
        <begin position="666"/>
        <end position="689"/>
    </location>
</feature>
<proteinExistence type="predicted"/>
<name>A0A0C9YR15_9AGAM</name>